<organism evidence="2 3">
    <name type="scientific">Coccomyxa subellipsoidea</name>
    <dbReference type="NCBI Taxonomy" id="248742"/>
    <lineage>
        <taxon>Eukaryota</taxon>
        <taxon>Viridiplantae</taxon>
        <taxon>Chlorophyta</taxon>
        <taxon>core chlorophytes</taxon>
        <taxon>Trebouxiophyceae</taxon>
        <taxon>Trebouxiophyceae incertae sedis</taxon>
        <taxon>Coccomyxaceae</taxon>
        <taxon>Coccomyxa</taxon>
    </lineage>
</organism>
<evidence type="ECO:0000256" key="1">
    <source>
        <dbReference type="SAM" id="MobiDB-lite"/>
    </source>
</evidence>
<comment type="caution">
    <text evidence="2">The sequence shown here is derived from an EMBL/GenBank/DDBJ whole genome shotgun (WGS) entry which is preliminary data.</text>
</comment>
<feature type="region of interest" description="Disordered" evidence="1">
    <location>
        <begin position="257"/>
        <end position="276"/>
    </location>
</feature>
<dbReference type="Proteomes" id="UP001491310">
    <property type="component" value="Unassembled WGS sequence"/>
</dbReference>
<sequence>MSDAHIGIGRLRYKLAALLIQHHGFPTGLVSLIVKRLTEQAAFEKHSSAVEELAGFMQEVARAALLLYVNEDDMLDQQDALSTLLIRPLLRSAAKTPAKQMASNAYVLVNAALMVFFEQAQSPSVAAVAMDCLKHILGSMSTGQSRVLVAEAFLPMRKSVEILGADMKPTLVLSLISESVKCMQHKSDWQLRKQAADTIAALAASSQVFRKTEDAWQLERSDSLAILAAEKSAILAALTDVKYDKIVHVRQVYAPERPHPQSGMQEEEGMQAPQGPWEATPEARAVLHGQRELMAQLQRLLVNPGALQAPGASLKELQGSLLQATASLQHSRALHNIQGVLGDSYRFDTPPAAQRQTRSDGQSSFGGFPVPGLLEETPNQAAVMGDYGVQQQDEHSLEDFQQDIQEDEDEPLAGITREVNRLLRSPGKPASRRWSLEHPTQAKMQKTPVDANGDSTKLHSGAADAAEALHPLPAMPKESGGKVAQLEALRFQVNRELDALLKLVES</sequence>
<gene>
    <name evidence="2" type="ORF">WJX75_009136</name>
</gene>
<evidence type="ECO:0008006" key="4">
    <source>
        <dbReference type="Google" id="ProtNLM"/>
    </source>
</evidence>
<reference evidence="2 3" key="1">
    <citation type="journal article" date="2024" name="Nat. Commun.">
        <title>Phylogenomics reveals the evolutionary origins of lichenization in chlorophyte algae.</title>
        <authorList>
            <person name="Puginier C."/>
            <person name="Libourel C."/>
            <person name="Otte J."/>
            <person name="Skaloud P."/>
            <person name="Haon M."/>
            <person name="Grisel S."/>
            <person name="Petersen M."/>
            <person name="Berrin J.G."/>
            <person name="Delaux P.M."/>
            <person name="Dal Grande F."/>
            <person name="Keller J."/>
        </authorList>
    </citation>
    <scope>NUCLEOTIDE SEQUENCE [LARGE SCALE GENOMIC DNA]</scope>
    <source>
        <strain evidence="2 3">SAG 216-7</strain>
    </source>
</reference>
<protein>
    <recommendedName>
        <fullName evidence="4">TOG domain-containing protein</fullName>
    </recommendedName>
</protein>
<feature type="region of interest" description="Disordered" evidence="1">
    <location>
        <begin position="424"/>
        <end position="458"/>
    </location>
</feature>
<proteinExistence type="predicted"/>
<evidence type="ECO:0000313" key="2">
    <source>
        <dbReference type="EMBL" id="KAK9906850.1"/>
    </source>
</evidence>
<accession>A0ABR2YK49</accession>
<evidence type="ECO:0000313" key="3">
    <source>
        <dbReference type="Proteomes" id="UP001491310"/>
    </source>
</evidence>
<keyword evidence="3" id="KW-1185">Reference proteome</keyword>
<name>A0ABR2YK49_9CHLO</name>
<dbReference type="EMBL" id="JALJOT010000010">
    <property type="protein sequence ID" value="KAK9906850.1"/>
    <property type="molecule type" value="Genomic_DNA"/>
</dbReference>